<dbReference type="EMBL" id="ACRO01000003">
    <property type="protein sequence ID" value="EGF87221.1"/>
    <property type="molecule type" value="Genomic_DNA"/>
</dbReference>
<keyword evidence="5 10" id="KW-0812">Transmembrane</keyword>
<dbReference type="PANTHER" id="PTHR23028:SF53">
    <property type="entry name" value="ACYL_TRANSF_3 DOMAIN-CONTAINING PROTEIN"/>
    <property type="match status" value="1"/>
</dbReference>
<feature type="transmembrane region" description="Helical" evidence="10">
    <location>
        <begin position="266"/>
        <end position="284"/>
    </location>
</feature>
<dbReference type="Proteomes" id="UP000004773">
    <property type="component" value="Unassembled WGS sequence"/>
</dbReference>
<feature type="transmembrane region" description="Helical" evidence="10">
    <location>
        <begin position="77"/>
        <end position="96"/>
    </location>
</feature>
<feature type="transmembrane region" description="Helical" evidence="10">
    <location>
        <begin position="296"/>
        <end position="314"/>
    </location>
</feature>
<feature type="transmembrane region" description="Helical" evidence="10">
    <location>
        <begin position="239"/>
        <end position="260"/>
    </location>
</feature>
<evidence type="ECO:0000256" key="9">
    <source>
        <dbReference type="SAM" id="MobiDB-lite"/>
    </source>
</evidence>
<dbReference type="GO" id="GO:0005886">
    <property type="term" value="C:plasma membrane"/>
    <property type="evidence" value="ECO:0007669"/>
    <property type="project" value="UniProtKB-SubCell"/>
</dbReference>
<evidence type="ECO:0000313" key="12">
    <source>
        <dbReference type="EMBL" id="EGF87221.1"/>
    </source>
</evidence>
<dbReference type="InterPro" id="IPR002656">
    <property type="entry name" value="Acyl_transf_3_dom"/>
</dbReference>
<evidence type="ECO:0000256" key="10">
    <source>
        <dbReference type="SAM" id="Phobius"/>
    </source>
</evidence>
<feature type="transmembrane region" description="Helical" evidence="10">
    <location>
        <begin position="140"/>
        <end position="160"/>
    </location>
</feature>
<dbReference type="GO" id="GO:0016747">
    <property type="term" value="F:acyltransferase activity, transferring groups other than amino-acyl groups"/>
    <property type="evidence" value="ECO:0007669"/>
    <property type="project" value="InterPro"/>
</dbReference>
<evidence type="ECO:0000256" key="4">
    <source>
        <dbReference type="ARBA" id="ARBA00022679"/>
    </source>
</evidence>
<comment type="subcellular location">
    <subcellularLocation>
        <location evidence="1">Cell membrane</location>
        <topology evidence="1">Multi-pass membrane protein</topology>
    </subcellularLocation>
</comment>
<keyword evidence="7 10" id="KW-0472">Membrane</keyword>
<comment type="caution">
    <text evidence="12">The sequence shown here is derived from an EMBL/GenBank/DDBJ whole genome shotgun (WGS) entry which is preliminary data.</text>
</comment>
<protein>
    <recommendedName>
        <fullName evidence="11">Acyltransferase 3 domain-containing protein</fullName>
    </recommendedName>
</protein>
<evidence type="ECO:0000256" key="5">
    <source>
        <dbReference type="ARBA" id="ARBA00022692"/>
    </source>
</evidence>
<dbReference type="Gene3D" id="3.40.50.1110">
    <property type="entry name" value="SGNH hydrolase"/>
    <property type="match status" value="1"/>
</dbReference>
<evidence type="ECO:0000256" key="2">
    <source>
        <dbReference type="ARBA" id="ARBA00007400"/>
    </source>
</evidence>
<dbReference type="SUPFAM" id="SSF52266">
    <property type="entry name" value="SGNH hydrolase"/>
    <property type="match status" value="1"/>
</dbReference>
<evidence type="ECO:0000256" key="1">
    <source>
        <dbReference type="ARBA" id="ARBA00004651"/>
    </source>
</evidence>
<dbReference type="Pfam" id="PF01757">
    <property type="entry name" value="Acyl_transf_3"/>
    <property type="match status" value="1"/>
</dbReference>
<reference evidence="12 13" key="1">
    <citation type="submission" date="2011-03" db="EMBL/GenBank/DDBJ databases">
        <title>The Genome Sequence of Gemella haemolysans M341.</title>
        <authorList>
            <consortium name="The Broad Institute Genome Sequencing Platform"/>
            <consortium name="The Broad Institute Genome Sequencing Center for Infectious Disease"/>
            <person name="Earl A."/>
            <person name="Ward D."/>
            <person name="Feldgarden M."/>
            <person name="Gevers D."/>
            <person name="Sibley C.D."/>
            <person name="Field T.R."/>
            <person name="Grinwis M."/>
            <person name="Eshaghurshan C.S."/>
            <person name="Surette M.G."/>
            <person name="Young S.K."/>
            <person name="Zeng Q."/>
            <person name="Gargeya S."/>
            <person name="Fitzgerald M."/>
            <person name="Haas B."/>
            <person name="Abouelleil A."/>
            <person name="Alvarado L."/>
            <person name="Arachchi H.M."/>
            <person name="Berlin A."/>
            <person name="Brown A."/>
            <person name="Chapman S.B."/>
            <person name="Chen Z."/>
            <person name="Dunbar C."/>
            <person name="Freedman E."/>
            <person name="Gearin G."/>
            <person name="Gellesch M."/>
            <person name="Goldberg J."/>
            <person name="Griggs A."/>
            <person name="Gujja S."/>
            <person name="Heilman E.R."/>
            <person name="Heiman D."/>
            <person name="Howarth C."/>
            <person name="Larson L."/>
            <person name="Lui A."/>
            <person name="MacDonald P.J.P."/>
            <person name="Mehta T."/>
            <person name="Montmayeur A."/>
            <person name="Murphy C."/>
            <person name="Neiman D."/>
            <person name="Pearson M."/>
            <person name="Priest M."/>
            <person name="Roberts A."/>
            <person name="Saif S."/>
            <person name="Shea T."/>
            <person name="Shenoy N."/>
            <person name="Sisk P."/>
            <person name="Stolte C."/>
            <person name="Sykes S."/>
            <person name="White J."/>
            <person name="Yandava C."/>
            <person name="Wortman J."/>
            <person name="Nusbaum C."/>
            <person name="Birren B."/>
        </authorList>
    </citation>
    <scope>NUCLEOTIDE SEQUENCE [LARGE SCALE GENOMIC DNA]</scope>
    <source>
        <strain evidence="12 13">M341</strain>
    </source>
</reference>
<feature type="transmembrane region" description="Helical" evidence="10">
    <location>
        <begin position="334"/>
        <end position="355"/>
    </location>
</feature>
<feature type="compositionally biased region" description="Basic and acidic residues" evidence="9">
    <location>
        <begin position="440"/>
        <end position="456"/>
    </location>
</feature>
<feature type="compositionally biased region" description="Low complexity" evidence="9">
    <location>
        <begin position="425"/>
        <end position="438"/>
    </location>
</feature>
<keyword evidence="8" id="KW-0012">Acyltransferase</keyword>
<dbReference type="PANTHER" id="PTHR23028">
    <property type="entry name" value="ACETYLTRANSFERASE"/>
    <property type="match status" value="1"/>
</dbReference>
<feature type="region of interest" description="Disordered" evidence="9">
    <location>
        <begin position="425"/>
        <end position="459"/>
    </location>
</feature>
<feature type="transmembrane region" description="Helical" evidence="10">
    <location>
        <begin position="210"/>
        <end position="227"/>
    </location>
</feature>
<keyword evidence="4" id="KW-0808">Transferase</keyword>
<dbReference type="InterPro" id="IPR036514">
    <property type="entry name" value="SGNH_hydro_sf"/>
</dbReference>
<feature type="transmembrane region" description="Helical" evidence="10">
    <location>
        <begin position="34"/>
        <end position="56"/>
    </location>
</feature>
<dbReference type="CDD" id="cd01840">
    <property type="entry name" value="SGNH_hydrolase_yrhL_like"/>
    <property type="match status" value="1"/>
</dbReference>
<name>A0AA87AQC4_9BACL</name>
<accession>A0AA87AQC4</accession>
<gene>
    <name evidence="12" type="ORF">HMPREF0428_00096</name>
</gene>
<organism evidence="12 13">
    <name type="scientific">Gemella haemolysans M341</name>
    <dbReference type="NCBI Taxonomy" id="562981"/>
    <lineage>
        <taxon>Bacteria</taxon>
        <taxon>Bacillati</taxon>
        <taxon>Bacillota</taxon>
        <taxon>Bacilli</taxon>
        <taxon>Bacillales</taxon>
        <taxon>Gemellaceae</taxon>
        <taxon>Gemella</taxon>
    </lineage>
</organism>
<dbReference type="RefSeq" id="WP_003145891.1">
    <property type="nucleotide sequence ID" value="NZ_GL883582.1"/>
</dbReference>
<dbReference type="AlphaFoldDB" id="A0AA87AQC4"/>
<feature type="transmembrane region" description="Helical" evidence="10">
    <location>
        <begin position="385"/>
        <end position="403"/>
    </location>
</feature>
<proteinExistence type="inferred from homology"/>
<evidence type="ECO:0000256" key="6">
    <source>
        <dbReference type="ARBA" id="ARBA00022989"/>
    </source>
</evidence>
<evidence type="ECO:0000256" key="3">
    <source>
        <dbReference type="ARBA" id="ARBA00022475"/>
    </source>
</evidence>
<evidence type="ECO:0000313" key="13">
    <source>
        <dbReference type="Proteomes" id="UP000004773"/>
    </source>
</evidence>
<comment type="similarity">
    <text evidence="2">Belongs to the acyltransferase 3 family.</text>
</comment>
<keyword evidence="6 10" id="KW-1133">Transmembrane helix</keyword>
<dbReference type="GO" id="GO:0009103">
    <property type="term" value="P:lipopolysaccharide biosynthetic process"/>
    <property type="evidence" value="ECO:0007669"/>
    <property type="project" value="TreeGrafter"/>
</dbReference>
<sequence length="623" mass="71118">MSNNKSKYLPSIDSLRALAVLAVIIYHVDVNYLPGGFLGVDLFFVLSGYLISSLIIKEYKKTGSLNLYNFYLRRARRLLPAVYFMITVGLIVMVLFNDVLLRKSHLDAIFGYIYSSNWWYIFHKLDYFDSFGSQSPFKHLWSLAIEEQFYMVFPLLFLIFNGKKKAKDGTYKLNKTFLYVVIGLVLISLITHILLFDINNISRIYFGTDTRAFSLLVGVVGAILYPIDKLNTRVTTKENIRYSLVSFVSIAILITIMIYTSEYNTWLYRGGFLLVAILGLVIIISSGKQHTIMSKLLSFKPIVFIGKISYSLYLWHFPILVLTTPVSEIGNPNILYVILRIILTFAVAIISYVFVETPMRKLGFINYVNLVYKKIVKRPKKARKVYASIIGVVSLLFVMGIFGKGVPFLSTAFVKEMENNKETQFVNNQNNNSDNNQNKSTDENKDTKENKNDKNNSNKKYSSVVVMGDSLTVDIGEKFKELYPGAVIDGKIGRQLYMAVDEAKNYVQYNNENSAIIFQLGTNGPFTESQLDELVKIFDKADIYFVNVKVPRAWEKTVNSELTKAKEKYSNITIIDWYSVANGNTTLFEPDKVHLKPNGAERMVDLIVKNLKRPVEVKEGMTQ</sequence>
<evidence type="ECO:0000259" key="11">
    <source>
        <dbReference type="Pfam" id="PF01757"/>
    </source>
</evidence>
<feature type="domain" description="Acyltransferase 3" evidence="11">
    <location>
        <begin position="10"/>
        <end position="352"/>
    </location>
</feature>
<evidence type="ECO:0000256" key="7">
    <source>
        <dbReference type="ARBA" id="ARBA00023136"/>
    </source>
</evidence>
<feature type="transmembrane region" description="Helical" evidence="10">
    <location>
        <begin position="176"/>
        <end position="198"/>
    </location>
</feature>
<keyword evidence="3" id="KW-1003">Cell membrane</keyword>
<dbReference type="InterPro" id="IPR050879">
    <property type="entry name" value="Acyltransferase_3"/>
</dbReference>
<evidence type="ECO:0000256" key="8">
    <source>
        <dbReference type="ARBA" id="ARBA00023315"/>
    </source>
</evidence>